<dbReference type="SUPFAM" id="SSF53448">
    <property type="entry name" value="Nucleotide-diphospho-sugar transferases"/>
    <property type="match status" value="1"/>
</dbReference>
<dbReference type="PANTHER" id="PTHR22916:SF51">
    <property type="entry name" value="GLYCOSYLTRANSFERASE EPSH-RELATED"/>
    <property type="match status" value="1"/>
</dbReference>
<comment type="caution">
    <text evidence="5">The sequence shown here is derived from an EMBL/GenBank/DDBJ whole genome shotgun (WGS) entry which is preliminary data.</text>
</comment>
<dbReference type="PANTHER" id="PTHR22916">
    <property type="entry name" value="GLYCOSYLTRANSFERASE"/>
    <property type="match status" value="1"/>
</dbReference>
<keyword evidence="3 5" id="KW-0808">Transferase</keyword>
<evidence type="ECO:0000313" key="5">
    <source>
        <dbReference type="EMBL" id="MDM5441359.1"/>
    </source>
</evidence>
<dbReference type="EMBL" id="JAUCFG010000002">
    <property type="protein sequence ID" value="MDM5441359.1"/>
    <property type="molecule type" value="Genomic_DNA"/>
</dbReference>
<dbReference type="InterPro" id="IPR001173">
    <property type="entry name" value="Glyco_trans_2-like"/>
</dbReference>
<gene>
    <name evidence="5" type="ORF">QUG02_25235</name>
</gene>
<sequence>MKGLHELISVIVPIYNVEKWLARCIESVLKQPFVNIELVLVNDGSTDKCGEICEEYLEKDNRIKVIYKENGGVSSARNAGIEAATGKYIVFIDPDDEVSENYFTRLYGIAEDKKCDAVICGYKTVPNNNSIIPNFKLDTVMNGRDFVLSSPNVHSKNDLCFAWRYIYNLSIIKEKNIRFNEQVFIGEDVIFNLEFLLHSQRVCAVSEVLYFYTINNPNSLMRVPYKPNLENSLVLQYQMRRQLSQEFGLLHDKQFKKDMANYYINHIYRLLINNLKSDPNVDVNNAFRRIVNYEMFSDSVKGIGFSYRCNNFKEYIYYLAIKFKVYPLIVAAYKREIR</sequence>
<dbReference type="CDD" id="cd00761">
    <property type="entry name" value="Glyco_tranf_GTA_type"/>
    <property type="match status" value="1"/>
</dbReference>
<evidence type="ECO:0000313" key="6">
    <source>
        <dbReference type="Proteomes" id="UP001224139"/>
    </source>
</evidence>
<dbReference type="InterPro" id="IPR029044">
    <property type="entry name" value="Nucleotide-diphossugar_trans"/>
</dbReference>
<evidence type="ECO:0000256" key="3">
    <source>
        <dbReference type="ARBA" id="ARBA00022679"/>
    </source>
</evidence>
<proteinExistence type="inferred from homology"/>
<dbReference type="Proteomes" id="UP001224139">
    <property type="component" value="Unassembled WGS sequence"/>
</dbReference>
<dbReference type="Gene3D" id="3.90.550.10">
    <property type="entry name" value="Spore Coat Polysaccharide Biosynthesis Protein SpsA, Chain A"/>
    <property type="match status" value="1"/>
</dbReference>
<evidence type="ECO:0000256" key="2">
    <source>
        <dbReference type="ARBA" id="ARBA00022676"/>
    </source>
</evidence>
<comment type="similarity">
    <text evidence="1">Belongs to the glycosyltransferase 2 family.</text>
</comment>
<organism evidence="5 6">
    <name type="scientific">Bacillus hominis</name>
    <dbReference type="NCBI Taxonomy" id="2817478"/>
    <lineage>
        <taxon>Bacteria</taxon>
        <taxon>Bacillati</taxon>
        <taxon>Bacillota</taxon>
        <taxon>Bacilli</taxon>
        <taxon>Bacillales</taxon>
        <taxon>Bacillaceae</taxon>
        <taxon>Bacillus</taxon>
        <taxon>Bacillus cereus group</taxon>
    </lineage>
</organism>
<reference evidence="5 6" key="1">
    <citation type="submission" date="2023-06" db="EMBL/GenBank/DDBJ databases">
        <title>Comparative genomics of Bacillaceae isolates and their secondary metabolite potential.</title>
        <authorList>
            <person name="Song L."/>
            <person name="Nielsen L.J."/>
            <person name="Mohite O."/>
            <person name="Xu X."/>
            <person name="Weber T."/>
            <person name="Kovacs A.T."/>
        </authorList>
    </citation>
    <scope>NUCLEOTIDE SEQUENCE [LARGE SCALE GENOMIC DNA]</scope>
    <source>
        <strain evidence="5 6">DX2.1</strain>
    </source>
</reference>
<name>A0ABT7RFP5_9BACI</name>
<protein>
    <submittedName>
        <fullName evidence="5">Glycosyltransferase</fullName>
        <ecNumber evidence="5">2.4.-.-</ecNumber>
    </submittedName>
</protein>
<feature type="domain" description="Glycosyltransferase 2-like" evidence="4">
    <location>
        <begin position="9"/>
        <end position="130"/>
    </location>
</feature>
<evidence type="ECO:0000259" key="4">
    <source>
        <dbReference type="Pfam" id="PF00535"/>
    </source>
</evidence>
<evidence type="ECO:0000256" key="1">
    <source>
        <dbReference type="ARBA" id="ARBA00006739"/>
    </source>
</evidence>
<keyword evidence="2 5" id="KW-0328">Glycosyltransferase</keyword>
<dbReference type="GO" id="GO:0016757">
    <property type="term" value="F:glycosyltransferase activity"/>
    <property type="evidence" value="ECO:0007669"/>
    <property type="project" value="UniProtKB-KW"/>
</dbReference>
<keyword evidence="6" id="KW-1185">Reference proteome</keyword>
<dbReference type="EC" id="2.4.-.-" evidence="5"/>
<accession>A0ABT7RFP5</accession>
<dbReference type="Pfam" id="PF00535">
    <property type="entry name" value="Glycos_transf_2"/>
    <property type="match status" value="1"/>
</dbReference>